<keyword evidence="2" id="KW-0472">Membrane</keyword>
<accession>A0ABT9MWP7</accession>
<evidence type="ECO:0000256" key="1">
    <source>
        <dbReference type="SAM" id="MobiDB-lite"/>
    </source>
</evidence>
<name>A0ABT9MWP7_9ACTN</name>
<keyword evidence="2" id="KW-1133">Transmembrane helix</keyword>
<evidence type="ECO:0000256" key="2">
    <source>
        <dbReference type="SAM" id="Phobius"/>
    </source>
</evidence>
<keyword evidence="4" id="KW-1185">Reference proteome</keyword>
<evidence type="ECO:0000313" key="4">
    <source>
        <dbReference type="Proteomes" id="UP001240984"/>
    </source>
</evidence>
<dbReference type="EMBL" id="JAUSRA010000001">
    <property type="protein sequence ID" value="MDP9795866.1"/>
    <property type="molecule type" value="Genomic_DNA"/>
</dbReference>
<comment type="caution">
    <text evidence="3">The sequence shown here is derived from an EMBL/GenBank/DDBJ whole genome shotgun (WGS) entry which is preliminary data.</text>
</comment>
<dbReference type="RefSeq" id="WP_306832012.1">
    <property type="nucleotide sequence ID" value="NZ_JAUSRA010000001.1"/>
</dbReference>
<proteinExistence type="predicted"/>
<gene>
    <name evidence="3" type="ORF">J2S43_004378</name>
</gene>
<feature type="transmembrane region" description="Helical" evidence="2">
    <location>
        <begin position="45"/>
        <end position="66"/>
    </location>
</feature>
<keyword evidence="2" id="KW-0812">Transmembrane</keyword>
<sequence>MSADRDSLLAESLRARADAGAPIEAGLLLHGAVARGRRRQARARIAAATLTATAVVAAGGVAVAVLPQREPSAPVVSSAGPSQAPGLLTGDLARMPDAGQPGADARPDLVGTDPHVVHFSVDALAGDAYEAGWRSRPGVESATVLRLDGNVTFDVARAEEDLPPVELAGLPDGRLPEPTPTTVGDRPAMMSSTPAFSVVTWQPVDGLWARASVSATDRPADPSLLARVRFDQSRRIVLPLRATGLPDGMSVRELGVTLRPDSEVRLFMYGRLVLADGPRRLVLNATGTRTAGDGPRSQPAGPYLVSAVTEGERWTVDLKHNDVLVVASSQNDERNGGDAAPVTRDEALEVVAGLRFASRLDDTAGWF</sequence>
<evidence type="ECO:0000313" key="3">
    <source>
        <dbReference type="EMBL" id="MDP9795866.1"/>
    </source>
</evidence>
<dbReference type="Proteomes" id="UP001240984">
    <property type="component" value="Unassembled WGS sequence"/>
</dbReference>
<protein>
    <submittedName>
        <fullName evidence="3">Uncharacterized protein</fullName>
    </submittedName>
</protein>
<organism evidence="3 4">
    <name type="scientific">Catenuloplanes nepalensis</name>
    <dbReference type="NCBI Taxonomy" id="587533"/>
    <lineage>
        <taxon>Bacteria</taxon>
        <taxon>Bacillati</taxon>
        <taxon>Actinomycetota</taxon>
        <taxon>Actinomycetes</taxon>
        <taxon>Micromonosporales</taxon>
        <taxon>Micromonosporaceae</taxon>
        <taxon>Catenuloplanes</taxon>
    </lineage>
</organism>
<feature type="region of interest" description="Disordered" evidence="1">
    <location>
        <begin position="165"/>
        <end position="188"/>
    </location>
</feature>
<reference evidence="3 4" key="1">
    <citation type="submission" date="2023-07" db="EMBL/GenBank/DDBJ databases">
        <title>Sequencing the genomes of 1000 actinobacteria strains.</title>
        <authorList>
            <person name="Klenk H.-P."/>
        </authorList>
    </citation>
    <scope>NUCLEOTIDE SEQUENCE [LARGE SCALE GENOMIC DNA]</scope>
    <source>
        <strain evidence="3 4">DSM 44710</strain>
    </source>
</reference>